<dbReference type="EMBL" id="CP067420">
    <property type="protein sequence ID" value="QQP88767.1"/>
    <property type="molecule type" value="Genomic_DNA"/>
</dbReference>
<evidence type="ECO:0000313" key="1">
    <source>
        <dbReference type="EMBL" id="QQP88767.1"/>
    </source>
</evidence>
<organism evidence="1 2">
    <name type="scientific">Skermanella cutis</name>
    <dbReference type="NCBI Taxonomy" id="2775420"/>
    <lineage>
        <taxon>Bacteria</taxon>
        <taxon>Pseudomonadati</taxon>
        <taxon>Pseudomonadota</taxon>
        <taxon>Alphaproteobacteria</taxon>
        <taxon>Rhodospirillales</taxon>
        <taxon>Azospirillaceae</taxon>
        <taxon>Skermanella</taxon>
    </lineage>
</organism>
<dbReference type="RefSeq" id="WP_201074122.1">
    <property type="nucleotide sequence ID" value="NZ_CP067420.1"/>
</dbReference>
<evidence type="ECO:0000313" key="2">
    <source>
        <dbReference type="Proteomes" id="UP000595197"/>
    </source>
</evidence>
<gene>
    <name evidence="1" type="ORF">IGS68_22560</name>
</gene>
<reference evidence="1" key="1">
    <citation type="submission" date="2021-02" db="EMBL/GenBank/DDBJ databases">
        <title>Skermanella TT6 skin isolate.</title>
        <authorList>
            <person name="Lee K."/>
            <person name="Ganzorig M."/>
        </authorList>
    </citation>
    <scope>NUCLEOTIDE SEQUENCE</scope>
    <source>
        <strain evidence="1">TT6</strain>
    </source>
</reference>
<accession>A0ABX7B3L4</accession>
<protein>
    <submittedName>
        <fullName evidence="1">Uncharacterized protein</fullName>
    </submittedName>
</protein>
<dbReference type="Proteomes" id="UP000595197">
    <property type="component" value="Chromosome"/>
</dbReference>
<proteinExistence type="predicted"/>
<keyword evidence="2" id="KW-1185">Reference proteome</keyword>
<name>A0ABX7B3L4_9PROT</name>
<sequence>MNHIEIKVMGRLANPSPGDRVLALLSAYFDKSATEPVGVTSVAGYVAPLVEWERVEAEWAEHLAFWGLKRLHFSEIEQDLGREKGILCVKGFESIIAKSSIDAIGAALLDRDWHRDDWKRDETPKLSSPYEQCLDMVLKCLGKHTEERFPGADVAVFFDQDAAEDCILSVFRTAQINHPHLISANVGSSLRFLPIQCADLGAGMLRKSWLNIDSGNADDLPWGAMPRGGTIRTAFWSLRQEAAVARAMLIHLRNTRGIPDPS</sequence>